<keyword evidence="2" id="KW-1185">Reference proteome</keyword>
<evidence type="ECO:0000313" key="1">
    <source>
        <dbReference type="EMBL" id="CDL82406.1"/>
    </source>
</evidence>
<proteinExistence type="predicted"/>
<comment type="caution">
    <text evidence="1">The sequence shown here is derived from an EMBL/GenBank/DDBJ whole genome shotgun (WGS) entry which is preliminary data.</text>
</comment>
<protein>
    <submittedName>
        <fullName evidence="1">Uncharacterized protein</fullName>
    </submittedName>
</protein>
<evidence type="ECO:0000313" key="2">
    <source>
        <dbReference type="Proteomes" id="UP000019202"/>
    </source>
</evidence>
<accession>W1IXT6</accession>
<gene>
    <name evidence="1" type="ORF">XSR1_20223</name>
</gene>
<dbReference type="AlphaFoldDB" id="W1IXT6"/>
<reference evidence="1" key="1">
    <citation type="submission" date="2013-11" db="EMBL/GenBank/DDBJ databases">
        <title>Draft genome sequence and annotation of the entomopathogenic bacteria, Xenorhabdus cabanillasi strain JM26 and Xenorhabdus szentirmai strain DSM 16338.</title>
        <authorList>
            <person name="Gualtieri M."/>
            <person name="Ogier J.C."/>
            <person name="Pages S."/>
            <person name="Givaudan A."/>
            <person name="Gaudriault S."/>
        </authorList>
    </citation>
    <scope>NUCLEOTIDE SEQUENCE [LARGE SCALE GENOMIC DNA]</scope>
    <source>
        <strain evidence="1">DSM 16338</strain>
    </source>
</reference>
<organism evidence="1 2">
    <name type="scientific">Xenorhabdus szentirmaii DSM 16338</name>
    <dbReference type="NCBI Taxonomy" id="1427518"/>
    <lineage>
        <taxon>Bacteria</taxon>
        <taxon>Pseudomonadati</taxon>
        <taxon>Pseudomonadota</taxon>
        <taxon>Gammaproteobacteria</taxon>
        <taxon>Enterobacterales</taxon>
        <taxon>Morganellaceae</taxon>
        <taxon>Xenorhabdus</taxon>
    </lineage>
</organism>
<dbReference type="Proteomes" id="UP000019202">
    <property type="component" value="Unassembled WGS sequence"/>
</dbReference>
<sequence>MSKNRRTKQKNTTHMMCFKKKNKKLLFKITGGIEKSFLRLKSRRNYHYGERVKRKISSQKSTH</sequence>
<name>W1IXT6_9GAMM</name>
<dbReference type="EMBL" id="CBXF010000077">
    <property type="protein sequence ID" value="CDL82406.1"/>
    <property type="molecule type" value="Genomic_DNA"/>
</dbReference>